<proteinExistence type="predicted"/>
<evidence type="ECO:0000256" key="1">
    <source>
        <dbReference type="SAM" id="MobiDB-lite"/>
    </source>
</evidence>
<organism evidence="2">
    <name type="scientific">marine sediment metagenome</name>
    <dbReference type="NCBI Taxonomy" id="412755"/>
    <lineage>
        <taxon>unclassified sequences</taxon>
        <taxon>metagenomes</taxon>
        <taxon>ecological metagenomes</taxon>
    </lineage>
</organism>
<name>A0A0F8YV74_9ZZZZ</name>
<evidence type="ECO:0000313" key="2">
    <source>
        <dbReference type="EMBL" id="KKK57969.1"/>
    </source>
</evidence>
<dbReference type="AlphaFoldDB" id="A0A0F8YV74"/>
<reference evidence="2" key="1">
    <citation type="journal article" date="2015" name="Nature">
        <title>Complex archaea that bridge the gap between prokaryotes and eukaryotes.</title>
        <authorList>
            <person name="Spang A."/>
            <person name="Saw J.H."/>
            <person name="Jorgensen S.L."/>
            <person name="Zaremba-Niedzwiedzka K."/>
            <person name="Martijn J."/>
            <person name="Lind A.E."/>
            <person name="van Eijk R."/>
            <person name="Schleper C."/>
            <person name="Guy L."/>
            <person name="Ettema T.J."/>
        </authorList>
    </citation>
    <scope>NUCLEOTIDE SEQUENCE</scope>
</reference>
<comment type="caution">
    <text evidence="2">The sequence shown here is derived from an EMBL/GenBank/DDBJ whole genome shotgun (WGS) entry which is preliminary data.</text>
</comment>
<protein>
    <submittedName>
        <fullName evidence="2">Uncharacterized protein</fullName>
    </submittedName>
</protein>
<dbReference type="EMBL" id="LAZR01064212">
    <property type="protein sequence ID" value="KKK57969.1"/>
    <property type="molecule type" value="Genomic_DNA"/>
</dbReference>
<feature type="region of interest" description="Disordered" evidence="1">
    <location>
        <begin position="1"/>
        <end position="22"/>
    </location>
</feature>
<sequence>MSFDVRATNHKKEDEHDHDETSFVIEMKIETRLSAHGVSN</sequence>
<gene>
    <name evidence="2" type="ORF">LCGC14_3049140</name>
</gene>
<feature type="compositionally biased region" description="Basic and acidic residues" evidence="1">
    <location>
        <begin position="10"/>
        <end position="22"/>
    </location>
</feature>
<accession>A0A0F8YV74</accession>